<proteinExistence type="predicted"/>
<dbReference type="PANTHER" id="PTHR39611">
    <property type="entry name" value="HYDROXYPROLINE-RICH GLYCOPROTEIN DZ-HRGP-RELATED"/>
    <property type="match status" value="1"/>
</dbReference>
<sequence>MEDHLAWRNAPDGAKSADKDWGVLFDDDGAPRERVEEVLMGLGDYILDISNEARVYGADHDHLQSRKVDLDGMGLVTPAKMSWLLTKTRVHAEDDSLIGVFSRKYGTHKERSDRLEDLFESLNCQFELGPEEAGSSDKVPCLLARGFATFMITLIRANPDREAKRFAKMARMPFKIPKAAGRGRGDTESPNVFSRHLFPSVRDVTTSAKLDIVLLRVTRAVSGDLDDLDDLDAPLRWSTSISPPVLQSARWSYRLPSPVSTYQPTSPLSSSPCFPPPLYSIPSSSATRPHYLRRDERMPDASRAANLSYLRGGYLSDEYDDDYDDRCGQEISVLDSGVHVTVHHERNCERWRHGRRRCRSSERL</sequence>
<comment type="caution">
    <text evidence="2">The sequence shown here is derived from an EMBL/GenBank/DDBJ whole genome shotgun (WGS) entry which is preliminary data.</text>
</comment>
<name>A0AAE1C930_9PEZI</name>
<dbReference type="InterPro" id="IPR055936">
    <property type="entry name" value="DUF7514"/>
</dbReference>
<dbReference type="Pfam" id="PF24355">
    <property type="entry name" value="DUF7514"/>
    <property type="match status" value="1"/>
</dbReference>
<organism evidence="2 3">
    <name type="scientific">Podospora appendiculata</name>
    <dbReference type="NCBI Taxonomy" id="314037"/>
    <lineage>
        <taxon>Eukaryota</taxon>
        <taxon>Fungi</taxon>
        <taxon>Dikarya</taxon>
        <taxon>Ascomycota</taxon>
        <taxon>Pezizomycotina</taxon>
        <taxon>Sordariomycetes</taxon>
        <taxon>Sordariomycetidae</taxon>
        <taxon>Sordariales</taxon>
        <taxon>Podosporaceae</taxon>
        <taxon>Podospora</taxon>
    </lineage>
</organism>
<gene>
    <name evidence="2" type="ORF">B0T22DRAFT_538694</name>
</gene>
<protein>
    <recommendedName>
        <fullName evidence="1">DUF7514 domain-containing protein</fullName>
    </recommendedName>
</protein>
<dbReference type="EMBL" id="JAULSO010000004">
    <property type="protein sequence ID" value="KAK3683651.1"/>
    <property type="molecule type" value="Genomic_DNA"/>
</dbReference>
<dbReference type="Proteomes" id="UP001270362">
    <property type="component" value="Unassembled WGS sequence"/>
</dbReference>
<keyword evidence="3" id="KW-1185">Reference proteome</keyword>
<evidence type="ECO:0000259" key="1">
    <source>
        <dbReference type="Pfam" id="PF24355"/>
    </source>
</evidence>
<dbReference type="AlphaFoldDB" id="A0AAE1C930"/>
<dbReference type="PANTHER" id="PTHR39611:SF1">
    <property type="entry name" value="HYDROXYPROLINE-RICH GLYCOPROTEIN DZ-HRGP"/>
    <property type="match status" value="1"/>
</dbReference>
<reference evidence="2" key="2">
    <citation type="submission" date="2023-06" db="EMBL/GenBank/DDBJ databases">
        <authorList>
            <consortium name="Lawrence Berkeley National Laboratory"/>
            <person name="Haridas S."/>
            <person name="Hensen N."/>
            <person name="Bonometti L."/>
            <person name="Westerberg I."/>
            <person name="Brannstrom I.O."/>
            <person name="Guillou S."/>
            <person name="Cros-Aarteil S."/>
            <person name="Calhoun S."/>
            <person name="Kuo A."/>
            <person name="Mondo S."/>
            <person name="Pangilinan J."/>
            <person name="Riley R."/>
            <person name="Labutti K."/>
            <person name="Andreopoulos B."/>
            <person name="Lipzen A."/>
            <person name="Chen C."/>
            <person name="Yanf M."/>
            <person name="Daum C."/>
            <person name="Ng V."/>
            <person name="Clum A."/>
            <person name="Steindorff A."/>
            <person name="Ohm R."/>
            <person name="Martin F."/>
            <person name="Silar P."/>
            <person name="Natvig D."/>
            <person name="Lalanne C."/>
            <person name="Gautier V."/>
            <person name="Ament-Velasquez S.L."/>
            <person name="Kruys A."/>
            <person name="Hutchinson M.I."/>
            <person name="Powell A.J."/>
            <person name="Barry K."/>
            <person name="Miller A.N."/>
            <person name="Grigoriev I.V."/>
            <person name="Debuchy R."/>
            <person name="Gladieux P."/>
            <person name="Thoren M.H."/>
            <person name="Johannesson H."/>
        </authorList>
    </citation>
    <scope>NUCLEOTIDE SEQUENCE</scope>
    <source>
        <strain evidence="2">CBS 314.62</strain>
    </source>
</reference>
<accession>A0AAE1C930</accession>
<evidence type="ECO:0000313" key="3">
    <source>
        <dbReference type="Proteomes" id="UP001270362"/>
    </source>
</evidence>
<reference evidence="2" key="1">
    <citation type="journal article" date="2023" name="Mol. Phylogenet. Evol.">
        <title>Genome-scale phylogeny and comparative genomics of the fungal order Sordariales.</title>
        <authorList>
            <person name="Hensen N."/>
            <person name="Bonometti L."/>
            <person name="Westerberg I."/>
            <person name="Brannstrom I.O."/>
            <person name="Guillou S."/>
            <person name="Cros-Aarteil S."/>
            <person name="Calhoun S."/>
            <person name="Haridas S."/>
            <person name="Kuo A."/>
            <person name="Mondo S."/>
            <person name="Pangilinan J."/>
            <person name="Riley R."/>
            <person name="LaButti K."/>
            <person name="Andreopoulos B."/>
            <person name="Lipzen A."/>
            <person name="Chen C."/>
            <person name="Yan M."/>
            <person name="Daum C."/>
            <person name="Ng V."/>
            <person name="Clum A."/>
            <person name="Steindorff A."/>
            <person name="Ohm R.A."/>
            <person name="Martin F."/>
            <person name="Silar P."/>
            <person name="Natvig D.O."/>
            <person name="Lalanne C."/>
            <person name="Gautier V."/>
            <person name="Ament-Velasquez S.L."/>
            <person name="Kruys A."/>
            <person name="Hutchinson M.I."/>
            <person name="Powell A.J."/>
            <person name="Barry K."/>
            <person name="Miller A.N."/>
            <person name="Grigoriev I.V."/>
            <person name="Debuchy R."/>
            <person name="Gladieux P."/>
            <person name="Hiltunen Thoren M."/>
            <person name="Johannesson H."/>
        </authorList>
    </citation>
    <scope>NUCLEOTIDE SEQUENCE</scope>
    <source>
        <strain evidence="2">CBS 314.62</strain>
    </source>
</reference>
<evidence type="ECO:0000313" key="2">
    <source>
        <dbReference type="EMBL" id="KAK3683651.1"/>
    </source>
</evidence>
<feature type="domain" description="DUF7514" evidence="1">
    <location>
        <begin position="22"/>
        <end position="211"/>
    </location>
</feature>